<dbReference type="InterPro" id="IPR037012">
    <property type="entry name" value="NanQ/TabA/YiaL_sf"/>
</dbReference>
<dbReference type="Pfam" id="PF04074">
    <property type="entry name" value="DUF386"/>
    <property type="match status" value="1"/>
</dbReference>
<dbReference type="InterPro" id="IPR004375">
    <property type="entry name" value="NanQ/TabA/YiaL"/>
</dbReference>
<gene>
    <name evidence="1" type="ORF">GNT65_03965</name>
</gene>
<dbReference type="AlphaFoldDB" id="A0A6L7HU46"/>
<protein>
    <submittedName>
        <fullName evidence="1">DUF386 family protein</fullName>
    </submittedName>
</protein>
<dbReference type="Gene3D" id="2.60.120.370">
    <property type="entry name" value="YhcH/YjgK/YiaL"/>
    <property type="match status" value="1"/>
</dbReference>
<dbReference type="PANTHER" id="PTHR34986:SF1">
    <property type="entry name" value="PROTEIN YIAL"/>
    <property type="match status" value="1"/>
</dbReference>
<organism evidence="1 2">
    <name type="scientific">Shewanella insulae</name>
    <dbReference type="NCBI Taxonomy" id="2681496"/>
    <lineage>
        <taxon>Bacteria</taxon>
        <taxon>Pseudomonadati</taxon>
        <taxon>Pseudomonadota</taxon>
        <taxon>Gammaproteobacteria</taxon>
        <taxon>Alteromonadales</taxon>
        <taxon>Shewanellaceae</taxon>
        <taxon>Shewanella</taxon>
    </lineage>
</organism>
<reference evidence="1 2" key="1">
    <citation type="submission" date="2019-12" db="EMBL/GenBank/DDBJ databases">
        <title>Shewanella insulae sp. nov., isolated from a tidal flat.</title>
        <authorList>
            <person name="Yoon J.-H."/>
        </authorList>
    </citation>
    <scope>NUCLEOTIDE SEQUENCE [LARGE SCALE GENOMIC DNA]</scope>
    <source>
        <strain evidence="1 2">JBTF-M18</strain>
    </source>
</reference>
<dbReference type="GO" id="GO:0005829">
    <property type="term" value="C:cytosol"/>
    <property type="evidence" value="ECO:0007669"/>
    <property type="project" value="TreeGrafter"/>
</dbReference>
<evidence type="ECO:0000313" key="1">
    <source>
        <dbReference type="EMBL" id="MXR67827.1"/>
    </source>
</evidence>
<dbReference type="Proteomes" id="UP000474778">
    <property type="component" value="Unassembled WGS sequence"/>
</dbReference>
<dbReference type="RefSeq" id="WP_160793903.1">
    <property type="nucleotide sequence ID" value="NZ_JAKEVH010000003.1"/>
</dbReference>
<accession>A0A6L7HU46</accession>
<name>A0A6L7HU46_9GAMM</name>
<dbReference type="PANTHER" id="PTHR34986">
    <property type="entry name" value="EVOLVED BETA-GALACTOSIDASE SUBUNIT BETA"/>
    <property type="match status" value="1"/>
</dbReference>
<sequence length="153" mass="17722">MILDTLDNLAHYTQLGPRIAKALQHLKETDFTQLPVGNYELDGKDIFVIVNDYETKPREVEPFEVHRKYIDVQYVVSGEEEFGYLPLADQTPSKPYYDKHDYAEYDYESNKARAAFIPFKAGMFALFFPQDMHMPGVSATPQKVRKVVIKVRI</sequence>
<proteinExistence type="predicted"/>
<evidence type="ECO:0000313" key="2">
    <source>
        <dbReference type="Proteomes" id="UP000474778"/>
    </source>
</evidence>
<dbReference type="SUPFAM" id="SSF51197">
    <property type="entry name" value="Clavaminate synthase-like"/>
    <property type="match status" value="1"/>
</dbReference>
<keyword evidence="2" id="KW-1185">Reference proteome</keyword>
<dbReference type="NCBIfam" id="TIGR00022">
    <property type="entry name" value="YhcH/YjgK/YiaL family protein"/>
    <property type="match status" value="1"/>
</dbReference>
<comment type="caution">
    <text evidence="1">The sequence shown here is derived from an EMBL/GenBank/DDBJ whole genome shotgun (WGS) entry which is preliminary data.</text>
</comment>
<dbReference type="EMBL" id="WRPA01000002">
    <property type="protein sequence ID" value="MXR67827.1"/>
    <property type="molecule type" value="Genomic_DNA"/>
</dbReference>